<keyword evidence="2" id="KW-0902">Two-component regulatory system</keyword>
<evidence type="ECO:0000256" key="3">
    <source>
        <dbReference type="ARBA" id="ARBA00023015"/>
    </source>
</evidence>
<dbReference type="InterPro" id="IPR039420">
    <property type="entry name" value="WalR-like"/>
</dbReference>
<feature type="domain" description="Response regulatory" evidence="7">
    <location>
        <begin position="5"/>
        <end position="117"/>
    </location>
</feature>
<dbReference type="GO" id="GO:0000976">
    <property type="term" value="F:transcription cis-regulatory region binding"/>
    <property type="evidence" value="ECO:0007669"/>
    <property type="project" value="TreeGrafter"/>
</dbReference>
<sequence>MTEIKLLIIDDDEGFCRILKRRLEQHDISVVVAHSAPQALSASGEFDVVLLDMMLGDDNGLSLIEPITRHIQPKHLIVLTGYASIATTVEAMKRGATDYLTKPVGTSELLSRIRGEEVDTEASETQRLSPSQIEWEHIQRVLHDNDGNISKTARDLGMHRRTLQRKLAKRSPH</sequence>
<dbReference type="PRINTS" id="PR01590">
    <property type="entry name" value="HTHFIS"/>
</dbReference>
<dbReference type="SMART" id="SM00448">
    <property type="entry name" value="REC"/>
    <property type="match status" value="1"/>
</dbReference>
<evidence type="ECO:0000256" key="6">
    <source>
        <dbReference type="PROSITE-ProRule" id="PRU00169"/>
    </source>
</evidence>
<evidence type="ECO:0000313" key="9">
    <source>
        <dbReference type="Proteomes" id="UP000288361"/>
    </source>
</evidence>
<evidence type="ECO:0000256" key="2">
    <source>
        <dbReference type="ARBA" id="ARBA00023012"/>
    </source>
</evidence>
<keyword evidence="3" id="KW-0805">Transcription regulation</keyword>
<evidence type="ECO:0000256" key="1">
    <source>
        <dbReference type="ARBA" id="ARBA00022553"/>
    </source>
</evidence>
<protein>
    <submittedName>
        <fullName evidence="8">Two-component system response regulator</fullName>
    </submittedName>
</protein>
<evidence type="ECO:0000313" key="8">
    <source>
        <dbReference type="EMBL" id="RUO64500.1"/>
    </source>
</evidence>
<dbReference type="PROSITE" id="PS50110">
    <property type="entry name" value="RESPONSE_REGULATORY"/>
    <property type="match status" value="1"/>
</dbReference>
<proteinExistence type="predicted"/>
<reference evidence="8 9" key="1">
    <citation type="journal article" date="2011" name="Front. Microbiol.">
        <title>Genomic signatures of strain selection and enhancement in Bacillus atrophaeus var. globigii, a historical biowarfare simulant.</title>
        <authorList>
            <person name="Gibbons H.S."/>
            <person name="Broomall S.M."/>
            <person name="McNew L.A."/>
            <person name="Daligault H."/>
            <person name="Chapman C."/>
            <person name="Bruce D."/>
            <person name="Karavis M."/>
            <person name="Krepps M."/>
            <person name="McGregor P.A."/>
            <person name="Hong C."/>
            <person name="Park K.H."/>
            <person name="Akmal A."/>
            <person name="Feldman A."/>
            <person name="Lin J.S."/>
            <person name="Chang W.E."/>
            <person name="Higgs B.W."/>
            <person name="Demirev P."/>
            <person name="Lindquist J."/>
            <person name="Liem A."/>
            <person name="Fochler E."/>
            <person name="Read T.D."/>
            <person name="Tapia R."/>
            <person name="Johnson S."/>
            <person name="Bishop-Lilly K.A."/>
            <person name="Detter C."/>
            <person name="Han C."/>
            <person name="Sozhamannan S."/>
            <person name="Rosenzweig C.N."/>
            <person name="Skowronski E.W."/>
        </authorList>
    </citation>
    <scope>NUCLEOTIDE SEQUENCE [LARGE SCALE GENOMIC DNA]</scope>
    <source>
        <strain evidence="8 9">TPS4-2</strain>
    </source>
</reference>
<dbReference type="SUPFAM" id="SSF52172">
    <property type="entry name" value="CheY-like"/>
    <property type="match status" value="1"/>
</dbReference>
<dbReference type="Proteomes" id="UP000288361">
    <property type="component" value="Unassembled WGS sequence"/>
</dbReference>
<evidence type="ECO:0000256" key="4">
    <source>
        <dbReference type="ARBA" id="ARBA00023125"/>
    </source>
</evidence>
<keyword evidence="4" id="KW-0238">DNA-binding</keyword>
<evidence type="ECO:0000256" key="5">
    <source>
        <dbReference type="ARBA" id="ARBA00023163"/>
    </source>
</evidence>
<dbReference type="Gene3D" id="3.40.50.2300">
    <property type="match status" value="1"/>
</dbReference>
<keyword evidence="5" id="KW-0804">Transcription</keyword>
<dbReference type="InterPro" id="IPR001789">
    <property type="entry name" value="Sig_transdc_resp-reg_receiver"/>
</dbReference>
<dbReference type="GO" id="GO:0032993">
    <property type="term" value="C:protein-DNA complex"/>
    <property type="evidence" value="ECO:0007669"/>
    <property type="project" value="TreeGrafter"/>
</dbReference>
<organism evidence="8 9">
    <name type="scientific">Idiomarina piscisalsi</name>
    <dbReference type="NCBI Taxonomy" id="1096243"/>
    <lineage>
        <taxon>Bacteria</taxon>
        <taxon>Pseudomonadati</taxon>
        <taxon>Pseudomonadota</taxon>
        <taxon>Gammaproteobacteria</taxon>
        <taxon>Alteromonadales</taxon>
        <taxon>Idiomarinaceae</taxon>
        <taxon>Idiomarina</taxon>
    </lineage>
</organism>
<accession>A0A432YS96</accession>
<name>A0A432YS96_9GAMM</name>
<dbReference type="Pfam" id="PF02954">
    <property type="entry name" value="HTH_8"/>
    <property type="match status" value="1"/>
</dbReference>
<dbReference type="RefSeq" id="WP_126752178.1">
    <property type="nucleotide sequence ID" value="NZ_JBHUMT010000001.1"/>
</dbReference>
<comment type="caution">
    <text evidence="8">The sequence shown here is derived from an EMBL/GenBank/DDBJ whole genome shotgun (WGS) entry which is preliminary data.</text>
</comment>
<dbReference type="GO" id="GO:0000156">
    <property type="term" value="F:phosphorelay response regulator activity"/>
    <property type="evidence" value="ECO:0007669"/>
    <property type="project" value="TreeGrafter"/>
</dbReference>
<dbReference type="InterPro" id="IPR011006">
    <property type="entry name" value="CheY-like_superfamily"/>
</dbReference>
<dbReference type="PANTHER" id="PTHR48111">
    <property type="entry name" value="REGULATOR OF RPOS"/>
    <property type="match status" value="1"/>
</dbReference>
<dbReference type="AlphaFoldDB" id="A0A432YS96"/>
<dbReference type="InterPro" id="IPR002197">
    <property type="entry name" value="HTH_Fis"/>
</dbReference>
<dbReference type="Gene3D" id="1.10.10.60">
    <property type="entry name" value="Homeodomain-like"/>
    <property type="match status" value="1"/>
</dbReference>
<dbReference type="EMBL" id="PIQA01000004">
    <property type="protein sequence ID" value="RUO64500.1"/>
    <property type="molecule type" value="Genomic_DNA"/>
</dbReference>
<dbReference type="GO" id="GO:0005829">
    <property type="term" value="C:cytosol"/>
    <property type="evidence" value="ECO:0007669"/>
    <property type="project" value="TreeGrafter"/>
</dbReference>
<dbReference type="Pfam" id="PF00072">
    <property type="entry name" value="Response_reg"/>
    <property type="match status" value="1"/>
</dbReference>
<dbReference type="PANTHER" id="PTHR48111:SF1">
    <property type="entry name" value="TWO-COMPONENT RESPONSE REGULATOR ORR33"/>
    <property type="match status" value="1"/>
</dbReference>
<evidence type="ECO:0000259" key="7">
    <source>
        <dbReference type="PROSITE" id="PS50110"/>
    </source>
</evidence>
<keyword evidence="1 6" id="KW-0597">Phosphoprotein</keyword>
<dbReference type="GO" id="GO:0006355">
    <property type="term" value="P:regulation of DNA-templated transcription"/>
    <property type="evidence" value="ECO:0007669"/>
    <property type="project" value="TreeGrafter"/>
</dbReference>
<feature type="modified residue" description="4-aspartylphosphate" evidence="6">
    <location>
        <position position="52"/>
    </location>
</feature>
<gene>
    <name evidence="8" type="ORF">CWI73_07355</name>
</gene>